<dbReference type="EMBL" id="AP021874">
    <property type="protein sequence ID" value="BBO66867.1"/>
    <property type="molecule type" value="Genomic_DNA"/>
</dbReference>
<dbReference type="PROSITE" id="PS50076">
    <property type="entry name" value="DNAJ_2"/>
    <property type="match status" value="1"/>
</dbReference>
<dbReference type="PANTHER" id="PTHR44145:SF3">
    <property type="entry name" value="DNAJ HOMOLOG SUBFAMILY A MEMBER 3, MITOCHONDRIAL"/>
    <property type="match status" value="1"/>
</dbReference>
<evidence type="ECO:0000313" key="4">
    <source>
        <dbReference type="Proteomes" id="UP000427906"/>
    </source>
</evidence>
<dbReference type="SMART" id="SM00271">
    <property type="entry name" value="DnaJ"/>
    <property type="match status" value="1"/>
</dbReference>
<dbReference type="CDD" id="cd06257">
    <property type="entry name" value="DnaJ"/>
    <property type="match status" value="1"/>
</dbReference>
<proteinExistence type="predicted"/>
<evidence type="ECO:0000259" key="2">
    <source>
        <dbReference type="PROSITE" id="PS50076"/>
    </source>
</evidence>
<feature type="domain" description="J" evidence="2">
    <location>
        <begin position="5"/>
        <end position="70"/>
    </location>
</feature>
<dbReference type="Gene3D" id="1.10.287.110">
    <property type="entry name" value="DnaJ domain"/>
    <property type="match status" value="1"/>
</dbReference>
<dbReference type="InterPro" id="IPR051938">
    <property type="entry name" value="Apopto_cytoskel_mod"/>
</dbReference>
<dbReference type="RefSeq" id="WP_155315193.1">
    <property type="nucleotide sequence ID" value="NZ_AP021874.1"/>
</dbReference>
<dbReference type="GO" id="GO:0051082">
    <property type="term" value="F:unfolded protein binding"/>
    <property type="evidence" value="ECO:0007669"/>
    <property type="project" value="InterPro"/>
</dbReference>
<keyword evidence="4" id="KW-1185">Reference proteome</keyword>
<dbReference type="AlphaFoldDB" id="A0A5K7YQI4"/>
<gene>
    <name evidence="3" type="ORF">DSCA_07970</name>
</gene>
<dbReference type="GO" id="GO:0006457">
    <property type="term" value="P:protein folding"/>
    <property type="evidence" value="ECO:0007669"/>
    <property type="project" value="InterPro"/>
</dbReference>
<sequence length="268" mass="30180">MAQQDYYEVLGIDREADARTIKEAYRELAFKYHPDRNDKNPETAEMMKRVNEAYAVLSNVEKRRDYDSMRNRFGDNAYGQFRNAYTEQDIFNGSDVHQIFEEMARSFGLRGVDSIFSDFYGSGYKQFEFKQHGLHGKGFIYRGGFGKRRGKAMAGGAPPGVGKLATYLLQKVTGVSLPQAGTDIHDTIRLGREFARTGGPYPYHHHRRSKKLVVNIPSGTREGQQIRLSGMGAPGKNGGPTGDLYLKVKIKQPILKKAKDFIVSVIGR</sequence>
<dbReference type="PRINTS" id="PR00625">
    <property type="entry name" value="JDOMAIN"/>
</dbReference>
<dbReference type="Gene3D" id="2.60.260.20">
    <property type="entry name" value="Urease metallochaperone UreE, N-terminal domain"/>
    <property type="match status" value="1"/>
</dbReference>
<evidence type="ECO:0000313" key="3">
    <source>
        <dbReference type="EMBL" id="BBO66867.1"/>
    </source>
</evidence>
<reference evidence="3 4" key="1">
    <citation type="submission" date="2019-11" db="EMBL/GenBank/DDBJ databases">
        <title>Comparative genomics of hydrocarbon-degrading Desulfosarcina strains.</title>
        <authorList>
            <person name="Watanabe M."/>
            <person name="Kojima H."/>
            <person name="Fukui M."/>
        </authorList>
    </citation>
    <scope>NUCLEOTIDE SEQUENCE [LARGE SCALE GENOMIC DNA]</scope>
    <source>
        <strain evidence="3 4">PL12</strain>
    </source>
</reference>
<protein>
    <recommendedName>
        <fullName evidence="2">J domain-containing protein</fullName>
    </recommendedName>
</protein>
<dbReference type="InterPro" id="IPR036869">
    <property type="entry name" value="J_dom_sf"/>
</dbReference>
<organism evidence="3 4">
    <name type="scientific">Desulfosarcina alkanivorans</name>
    <dbReference type="NCBI Taxonomy" id="571177"/>
    <lineage>
        <taxon>Bacteria</taxon>
        <taxon>Pseudomonadati</taxon>
        <taxon>Thermodesulfobacteriota</taxon>
        <taxon>Desulfobacteria</taxon>
        <taxon>Desulfobacterales</taxon>
        <taxon>Desulfosarcinaceae</taxon>
        <taxon>Desulfosarcina</taxon>
    </lineage>
</organism>
<accession>A0A5K7YQI4</accession>
<dbReference type="Pfam" id="PF00226">
    <property type="entry name" value="DnaJ"/>
    <property type="match status" value="1"/>
</dbReference>
<dbReference type="InterPro" id="IPR008971">
    <property type="entry name" value="HSP40/DnaJ_pept-bd"/>
</dbReference>
<dbReference type="InterPro" id="IPR001623">
    <property type="entry name" value="DnaJ_domain"/>
</dbReference>
<dbReference type="PANTHER" id="PTHR44145">
    <property type="entry name" value="DNAJ HOMOLOG SUBFAMILY A MEMBER 3, MITOCHONDRIAL"/>
    <property type="match status" value="1"/>
</dbReference>
<dbReference type="Proteomes" id="UP000427906">
    <property type="component" value="Chromosome"/>
</dbReference>
<dbReference type="OrthoDB" id="9779889at2"/>
<name>A0A5K7YQI4_9BACT</name>
<evidence type="ECO:0000256" key="1">
    <source>
        <dbReference type="ARBA" id="ARBA00023186"/>
    </source>
</evidence>
<dbReference type="SUPFAM" id="SSF49493">
    <property type="entry name" value="HSP40/DnaJ peptide-binding domain"/>
    <property type="match status" value="1"/>
</dbReference>
<dbReference type="InterPro" id="IPR002939">
    <property type="entry name" value="DnaJ_C"/>
</dbReference>
<dbReference type="SUPFAM" id="SSF46565">
    <property type="entry name" value="Chaperone J-domain"/>
    <property type="match status" value="1"/>
</dbReference>
<dbReference type="KEGG" id="dalk:DSCA_07970"/>
<dbReference type="Pfam" id="PF01556">
    <property type="entry name" value="DnaJ_C"/>
    <property type="match status" value="1"/>
</dbReference>
<keyword evidence="1" id="KW-0143">Chaperone</keyword>